<reference evidence="2" key="1">
    <citation type="submission" date="2022-10" db="EMBL/GenBank/DDBJ databases">
        <authorList>
            <person name="Chen Y."/>
            <person name="Dougan E. K."/>
            <person name="Chan C."/>
            <person name="Rhodes N."/>
            <person name="Thang M."/>
        </authorList>
    </citation>
    <scope>NUCLEOTIDE SEQUENCE</scope>
</reference>
<keyword evidence="5" id="KW-1185">Reference proteome</keyword>
<feature type="transmembrane region" description="Helical" evidence="1">
    <location>
        <begin position="521"/>
        <end position="542"/>
    </location>
</feature>
<accession>A0A9P1BSK1</accession>
<reference evidence="3" key="2">
    <citation type="submission" date="2024-04" db="EMBL/GenBank/DDBJ databases">
        <authorList>
            <person name="Chen Y."/>
            <person name="Shah S."/>
            <person name="Dougan E. K."/>
            <person name="Thang M."/>
            <person name="Chan C."/>
        </authorList>
    </citation>
    <scope>NUCLEOTIDE SEQUENCE [LARGE SCALE GENOMIC DNA]</scope>
</reference>
<keyword evidence="1" id="KW-0812">Transmembrane</keyword>
<feature type="transmembrane region" description="Helical" evidence="1">
    <location>
        <begin position="204"/>
        <end position="228"/>
    </location>
</feature>
<protein>
    <submittedName>
        <fullName evidence="4">EF-hand domain-containing protein</fullName>
    </submittedName>
</protein>
<name>A0A9P1BSK1_9DINO</name>
<dbReference type="EMBL" id="CAMXCT020000429">
    <property type="protein sequence ID" value="CAL1132059.1"/>
    <property type="molecule type" value="Genomic_DNA"/>
</dbReference>
<sequence length="883" mass="95817">MEGMEANVDTASAVLSDFREIRRDFSSDEFTEGIRNQLQGLEVGQDREFRGLSREQRRKVHLLAGELGMLSQSFSLNSSQRIVVVTNPPSICESRGRQTVEMDVKQLVAQIGEEVKEIQGTLQQSQWQVVSTAGVLVLGSVLSPWLLGKVGAELFLPLATGTVGLATAWQETAGKGAVAVAKRQSAFLLTKEARAETFLGRGHLSYAVFPTDVALATLATVATGLSGILKLSEFWKSLAMLMVIPAYTACSVAMIRRRKVERFVAAAMRCVDATPMPAPKRFWKENCWMLPLALALVFPSNLHGRATVACATFAAEIAVAMAESSLQLANATGSVARAGCVVATADAWSQLAQLSTRALPYRTALAVVSTLIATALVEYSLPLCALFPAFGAAVFTRSFEVNRQSQKASAQLAEEFMDMQVLRKVEPWPLLSSAADLIESEPPQQFPKLKQVKESGTRLAWLSPINLFRRASRGFARLKTFFEDDSPAEAYKPPASSQAVKSVQADLNEIRSLTRYTRSSWFRTFSVVGSLTLACVLQPWFLFSSSEVLLPVAGAVLTIFVAASESDARRAATASKVRAANLKSITSTMEEFVASGMQFRSFLLAFAGVTAVGCVLSLIPITPLLWISSRTGWVEPAQNFWSFLLVVFHCVSAGASVLPFQAVRMWTSKVKSEMPASRADIKLQPLRPGTVSEGPLPKGSRWSDLWSQSRWSLMLPLLAALPGVLLGLFPSSRPFEHRAVASTAGSSFVVAGMLFLAERALFRAELLIASRRLAFALTDTLANEAEQQSALLPVATAATIAVSAAVTFGVELNPFFASALALVQAVTWILASRKALQARYGSDAAIQAATVTENRMVRPGRPLQDQPSRRLGQWRSFVNVFSR</sequence>
<feature type="transmembrane region" description="Helical" evidence="1">
    <location>
        <begin position="640"/>
        <end position="660"/>
    </location>
</feature>
<evidence type="ECO:0000256" key="1">
    <source>
        <dbReference type="SAM" id="Phobius"/>
    </source>
</evidence>
<feature type="transmembrane region" description="Helical" evidence="1">
    <location>
        <begin position="815"/>
        <end position="831"/>
    </location>
</feature>
<evidence type="ECO:0000313" key="3">
    <source>
        <dbReference type="EMBL" id="CAL1132059.1"/>
    </source>
</evidence>
<feature type="transmembrane region" description="Helical" evidence="1">
    <location>
        <begin position="234"/>
        <end position="255"/>
    </location>
</feature>
<proteinExistence type="predicted"/>
<feature type="transmembrane region" description="Helical" evidence="1">
    <location>
        <begin position="741"/>
        <end position="762"/>
    </location>
</feature>
<evidence type="ECO:0000313" key="5">
    <source>
        <dbReference type="Proteomes" id="UP001152797"/>
    </source>
</evidence>
<feature type="transmembrane region" description="Helical" evidence="1">
    <location>
        <begin position="548"/>
        <end position="568"/>
    </location>
</feature>
<keyword evidence="1" id="KW-0472">Membrane</keyword>
<dbReference type="EMBL" id="CAMXCT010000429">
    <property type="protein sequence ID" value="CAI3978684.1"/>
    <property type="molecule type" value="Genomic_DNA"/>
</dbReference>
<organism evidence="2">
    <name type="scientific">Cladocopium goreaui</name>
    <dbReference type="NCBI Taxonomy" id="2562237"/>
    <lineage>
        <taxon>Eukaryota</taxon>
        <taxon>Sar</taxon>
        <taxon>Alveolata</taxon>
        <taxon>Dinophyceae</taxon>
        <taxon>Suessiales</taxon>
        <taxon>Symbiodiniaceae</taxon>
        <taxon>Cladocopium</taxon>
    </lineage>
</organism>
<comment type="caution">
    <text evidence="2">The sequence shown here is derived from an EMBL/GenBank/DDBJ whole genome shotgun (WGS) entry which is preliminary data.</text>
</comment>
<feature type="transmembrane region" description="Helical" evidence="1">
    <location>
        <begin position="790"/>
        <end position="809"/>
    </location>
</feature>
<dbReference type="Proteomes" id="UP001152797">
    <property type="component" value="Unassembled WGS sequence"/>
</dbReference>
<gene>
    <name evidence="2" type="ORF">C1SCF055_LOCUS6702</name>
</gene>
<keyword evidence="1" id="KW-1133">Transmembrane helix</keyword>
<dbReference type="AlphaFoldDB" id="A0A9P1BSK1"/>
<dbReference type="OrthoDB" id="432472at2759"/>
<feature type="transmembrane region" description="Helical" evidence="1">
    <location>
        <begin position="602"/>
        <end position="628"/>
    </location>
</feature>
<evidence type="ECO:0000313" key="2">
    <source>
        <dbReference type="EMBL" id="CAI3978684.1"/>
    </source>
</evidence>
<feature type="transmembrane region" description="Helical" evidence="1">
    <location>
        <begin position="711"/>
        <end position="729"/>
    </location>
</feature>
<evidence type="ECO:0000313" key="4">
    <source>
        <dbReference type="EMBL" id="CAL4765996.1"/>
    </source>
</evidence>
<dbReference type="EMBL" id="CAMXCT030000429">
    <property type="protein sequence ID" value="CAL4765996.1"/>
    <property type="molecule type" value="Genomic_DNA"/>
</dbReference>